<feature type="region of interest" description="Disordered" evidence="1">
    <location>
        <begin position="268"/>
        <end position="292"/>
    </location>
</feature>
<proteinExistence type="predicted"/>
<feature type="domain" description="PRC-barrel" evidence="2">
    <location>
        <begin position="89"/>
        <end position="153"/>
    </location>
</feature>
<gene>
    <name evidence="3" type="ORF">CEUSTIGMA_g5990.t1</name>
</gene>
<evidence type="ECO:0000313" key="4">
    <source>
        <dbReference type="Proteomes" id="UP000232323"/>
    </source>
</evidence>
<dbReference type="AlphaFoldDB" id="A0A250X720"/>
<feature type="compositionally biased region" description="Polar residues" evidence="1">
    <location>
        <begin position="527"/>
        <end position="539"/>
    </location>
</feature>
<feature type="compositionally biased region" description="Low complexity" evidence="1">
    <location>
        <begin position="448"/>
        <end position="488"/>
    </location>
</feature>
<dbReference type="SUPFAM" id="SSF50346">
    <property type="entry name" value="PRC-barrel domain"/>
    <property type="match status" value="2"/>
</dbReference>
<sequence>MNQSLLRCKECPTKLPQRGSNSSSPVFRCYVNYSRNNPSNSTSKFQTHVVRSAQDGRMSPEMSSTGGALVRRPTFAPSSQQQPFTLNMSQVVGKQVITRTSGKDLGVVSCMWVDPKKGEVVSLDLDDKKGVGSQRVANIHISRLTQIGDVVLVHDEQVLYDQPLDGRYGFVILAGMEVRTRAGDFLGKVRDFAFSPDTGALSKVAYDDFGLSFLPVTFFDTFSLSMPDVLSIGPMNIVVADEAKYRERKETSGLFAAIPTLLRSISTSGSGRAAPAGLLGTSDPYRQQQDGYLPQGYSYEQWERDVRRWEQETGLSYDQYIRSQSSRSTSRQLASVSSANIPTFNNAMGDMPPSQGNMSYRAVPTALPQQQQQQYQAQRPQQSTWQQQQQLQGGYPPVGPGPQQVPLPGARQPIDPRSDPRYRSNLSSPSPASNPPTAPRDTTGLPAGTGSSLQRQQQQQQRAASSPPPSTSGRVSPTSTSSSSQPSSAGPNMRAGDAAPRPRVDEWLMPEERREKVLLDDAKQRQEGNGWSQPMNNAKSFMQNSYTGLGWDNESDLIRSANGYRTQRADFSPIQGVSSLHHP</sequence>
<evidence type="ECO:0000256" key="1">
    <source>
        <dbReference type="SAM" id="MobiDB-lite"/>
    </source>
</evidence>
<keyword evidence="4" id="KW-1185">Reference proteome</keyword>
<dbReference type="Gene3D" id="2.30.30.240">
    <property type="entry name" value="PRC-barrel domain"/>
    <property type="match status" value="1"/>
</dbReference>
<comment type="caution">
    <text evidence="3">The sequence shown here is derived from an EMBL/GenBank/DDBJ whole genome shotgun (WGS) entry which is preliminary data.</text>
</comment>
<dbReference type="Proteomes" id="UP000232323">
    <property type="component" value="Unassembled WGS sequence"/>
</dbReference>
<dbReference type="PANTHER" id="PTHR36740">
    <property type="entry name" value="PRC DOMAIN-CONTAINING PROTEIN"/>
    <property type="match status" value="1"/>
</dbReference>
<evidence type="ECO:0000313" key="3">
    <source>
        <dbReference type="EMBL" id="GAX78550.1"/>
    </source>
</evidence>
<organism evidence="3 4">
    <name type="scientific">Chlamydomonas eustigma</name>
    <dbReference type="NCBI Taxonomy" id="1157962"/>
    <lineage>
        <taxon>Eukaryota</taxon>
        <taxon>Viridiplantae</taxon>
        <taxon>Chlorophyta</taxon>
        <taxon>core chlorophytes</taxon>
        <taxon>Chlorophyceae</taxon>
        <taxon>CS clade</taxon>
        <taxon>Chlamydomonadales</taxon>
        <taxon>Chlamydomonadaceae</taxon>
        <taxon>Chlamydomonas</taxon>
    </lineage>
</organism>
<dbReference type="EMBL" id="BEGY01000033">
    <property type="protein sequence ID" value="GAX78550.1"/>
    <property type="molecule type" value="Genomic_DNA"/>
</dbReference>
<reference evidence="3 4" key="1">
    <citation type="submission" date="2017-08" db="EMBL/GenBank/DDBJ databases">
        <title>Acidophilic green algal genome provides insights into adaptation to an acidic environment.</title>
        <authorList>
            <person name="Hirooka S."/>
            <person name="Hirose Y."/>
            <person name="Kanesaki Y."/>
            <person name="Higuchi S."/>
            <person name="Fujiwara T."/>
            <person name="Onuma R."/>
            <person name="Era A."/>
            <person name="Ohbayashi R."/>
            <person name="Uzuka A."/>
            <person name="Nozaki H."/>
            <person name="Yoshikawa H."/>
            <person name="Miyagishima S.Y."/>
        </authorList>
    </citation>
    <scope>NUCLEOTIDE SEQUENCE [LARGE SCALE GENOMIC DNA]</scope>
    <source>
        <strain evidence="3 4">NIES-2499</strain>
    </source>
</reference>
<dbReference type="InterPro" id="IPR027275">
    <property type="entry name" value="PRC-brl_dom"/>
</dbReference>
<dbReference type="OrthoDB" id="539916at2759"/>
<accession>A0A250X720</accession>
<feature type="region of interest" description="Disordered" evidence="1">
    <location>
        <begin position="366"/>
        <end position="539"/>
    </location>
</feature>
<feature type="compositionally biased region" description="Basic and acidic residues" evidence="1">
    <location>
        <begin position="500"/>
        <end position="526"/>
    </location>
</feature>
<name>A0A250X720_9CHLO</name>
<dbReference type="Pfam" id="PF05239">
    <property type="entry name" value="PRC"/>
    <property type="match status" value="1"/>
</dbReference>
<dbReference type="STRING" id="1157962.A0A250X720"/>
<protein>
    <recommendedName>
        <fullName evidence="2">PRC-barrel domain-containing protein</fullName>
    </recommendedName>
</protein>
<dbReference type="InterPro" id="IPR011033">
    <property type="entry name" value="PRC_barrel-like_sf"/>
</dbReference>
<dbReference type="PANTHER" id="PTHR36740:SF1">
    <property type="entry name" value="PRC-BARREL DOMAIN-CONTAINING PROTEIN"/>
    <property type="match status" value="1"/>
</dbReference>
<feature type="compositionally biased region" description="Low complexity" evidence="1">
    <location>
        <begin position="369"/>
        <end position="396"/>
    </location>
</feature>
<evidence type="ECO:0000259" key="2">
    <source>
        <dbReference type="Pfam" id="PF05239"/>
    </source>
</evidence>
<feature type="region of interest" description="Disordered" evidence="1">
    <location>
        <begin position="40"/>
        <end position="82"/>
    </location>
</feature>